<organism evidence="4">
    <name type="scientific">Sweet potato leaf curl virus</name>
    <dbReference type="NCBI Taxonomy" id="100755"/>
    <lineage>
        <taxon>Viruses</taxon>
        <taxon>Monodnaviria</taxon>
        <taxon>Shotokuvirae</taxon>
        <taxon>Cressdnaviricota</taxon>
        <taxon>Repensiviricetes</taxon>
        <taxon>Geplafuvirales</taxon>
        <taxon>Geminiviridae</taxon>
        <taxon>Begomovirus</taxon>
        <taxon>Begomovirus ipomoeae</taxon>
    </lineage>
</organism>
<dbReference type="EMBL" id="JX050197">
    <property type="protein sequence ID" value="AFO64655.1"/>
    <property type="molecule type" value="Genomic_DNA"/>
</dbReference>
<dbReference type="Pfam" id="PF01492">
    <property type="entry name" value="Gemini_C4"/>
    <property type="match status" value="1"/>
</dbReference>
<dbReference type="InterPro" id="IPR002488">
    <property type="entry name" value="Gemini_C4"/>
</dbReference>
<evidence type="ECO:0000313" key="5">
    <source>
        <dbReference type="EMBL" id="AFO64655.1"/>
    </source>
</evidence>
<reference evidence="4" key="1">
    <citation type="submission" date="2012-05" db="EMBL/GenBank/DDBJ databases">
        <title>Association of two different betasatellites with Sweet potato leaf curl virus in wild morning glory showing two distinct symptom phenotypes.</title>
        <authorList>
            <person name="Geetanjali A.S."/>
            <person name="Shilpi S."/>
            <person name="Mandal B."/>
        </authorList>
    </citation>
    <scope>NUCLEOTIDE SEQUENCE</scope>
    <source>
        <strain evidence="5">SPLCV-ILC:Del</strain>
        <strain evidence="4">SPLCV-IYV-1:Del</strain>
    </source>
</reference>
<evidence type="ECO:0000313" key="4">
    <source>
        <dbReference type="EMBL" id="AFO64643.1"/>
    </source>
</evidence>
<proteinExistence type="inferred from homology"/>
<sequence length="142" mass="15592">MGVSKWLLRSALKSKPKIISLLIHAVLSLKRTASPNYLTSKPQQTKNTYTSPKNCTKMGNLTSMCWCSSKANSSAQIADSSTLYHPQGRLTFTPTSRELNPRPMSSPTLIRTGIPSSGVNSRSTADLLEEVSRLLTTQPQRL</sequence>
<keyword evidence="2" id="KW-0945">Host-virus interaction</keyword>
<evidence type="ECO:0000256" key="1">
    <source>
        <dbReference type="ARBA" id="ARBA00008996"/>
    </source>
</evidence>
<dbReference type="EMBL" id="JX050195">
    <property type="protein sequence ID" value="AFO64643.1"/>
    <property type="molecule type" value="Genomic_DNA"/>
</dbReference>
<feature type="region of interest" description="Disordered" evidence="3">
    <location>
        <begin position="86"/>
        <end position="121"/>
    </location>
</feature>
<evidence type="ECO:0000256" key="2">
    <source>
        <dbReference type="ARBA" id="ARBA00022581"/>
    </source>
</evidence>
<protein>
    <submittedName>
        <fullName evidence="4">AC4</fullName>
    </submittedName>
</protein>
<gene>
    <name evidence="4" type="primary">AC4</name>
</gene>
<comment type="similarity">
    <text evidence="1">Belongs to the geminiviridae protein AC4/C4 family.</text>
</comment>
<accession>I7CAK8</accession>
<name>I7CAK8_9GEMI</name>
<evidence type="ECO:0000256" key="3">
    <source>
        <dbReference type="SAM" id="MobiDB-lite"/>
    </source>
</evidence>